<keyword evidence="1" id="KW-0472">Membrane</keyword>
<reference evidence="3" key="1">
    <citation type="submission" date="2016-11" db="EMBL/GenBank/DDBJ databases">
        <authorList>
            <person name="Varghese N."/>
            <person name="Submissions S."/>
        </authorList>
    </citation>
    <scope>NUCLEOTIDE SEQUENCE [LARGE SCALE GENOMIC DNA]</scope>
    <source>
        <strain evidence="3">CGMCC 1.8995</strain>
    </source>
</reference>
<keyword evidence="1" id="KW-0812">Transmembrane</keyword>
<feature type="transmembrane region" description="Helical" evidence="1">
    <location>
        <begin position="56"/>
        <end position="75"/>
    </location>
</feature>
<proteinExistence type="predicted"/>
<evidence type="ECO:0000256" key="1">
    <source>
        <dbReference type="SAM" id="Phobius"/>
    </source>
</evidence>
<gene>
    <name evidence="2" type="ORF">SAMN05216361_3494</name>
</gene>
<accession>A0A1M5PK84</accession>
<dbReference type="EMBL" id="FQWD01000006">
    <property type="protein sequence ID" value="SHH02226.1"/>
    <property type="molecule type" value="Genomic_DNA"/>
</dbReference>
<keyword evidence="1" id="KW-1133">Transmembrane helix</keyword>
<feature type="transmembrane region" description="Helical" evidence="1">
    <location>
        <begin position="12"/>
        <end position="35"/>
    </location>
</feature>
<dbReference type="Proteomes" id="UP000184520">
    <property type="component" value="Unassembled WGS sequence"/>
</dbReference>
<dbReference type="AlphaFoldDB" id="A0A1M5PK84"/>
<organism evidence="2 3">
    <name type="scientific">Marisediminitalea aggregata</name>
    <dbReference type="NCBI Taxonomy" id="634436"/>
    <lineage>
        <taxon>Bacteria</taxon>
        <taxon>Pseudomonadati</taxon>
        <taxon>Pseudomonadota</taxon>
        <taxon>Gammaproteobacteria</taxon>
        <taxon>Alteromonadales</taxon>
        <taxon>Alteromonadaceae</taxon>
        <taxon>Marisediminitalea</taxon>
    </lineage>
</organism>
<evidence type="ECO:0000313" key="3">
    <source>
        <dbReference type="Proteomes" id="UP000184520"/>
    </source>
</evidence>
<dbReference type="STRING" id="634436.SAMN05216361_3494"/>
<protein>
    <submittedName>
        <fullName evidence="2">Uncharacterized protein</fullName>
    </submittedName>
</protein>
<evidence type="ECO:0000313" key="2">
    <source>
        <dbReference type="EMBL" id="SHH02226.1"/>
    </source>
</evidence>
<sequence>MNLVKVGLPKPLYWPLKILLCIAAAYVFYQIMVDINDGFITRRGLVYSLESEPRTFYINIAKRFVIFAALIWFGTSGTSKKVISSSGN</sequence>
<name>A0A1M5PK84_9ALTE</name>
<keyword evidence="3" id="KW-1185">Reference proteome</keyword>
<dbReference type="RefSeq" id="WP_139241617.1">
    <property type="nucleotide sequence ID" value="NZ_FQWD01000006.1"/>
</dbReference>